<sequence length="282" mass="29733">MAEEAGCSGERGGVPPTPAPRHYPRCPPPPSITSPGFQRLDGGCQEVRTLRVVGEGREEKDEGGYSAKTVRQLARINLVVAAIIFLCQLVVAACLCRPVVIMGGVWVGILVLVQAILGLRAANTTFSHALVVGHAWVSGVVCNVCLAAAGYLFSGHLTLACVSTFHSPDHASVVRLYIVEVAALVASLPCLTAAIVSLLGAALSARAACPPKQKKTEAPFVLYLPRWGESVYGSDQQTSIHQSQARNPVTSQPSVPSTSNQNGERDNSPPPAYNQIAEESFA</sequence>
<evidence type="ECO:0000313" key="3">
    <source>
        <dbReference type="EMBL" id="KAG7162723.1"/>
    </source>
</evidence>
<feature type="transmembrane region" description="Helical" evidence="2">
    <location>
        <begin position="99"/>
        <end position="119"/>
    </location>
</feature>
<dbReference type="EMBL" id="JAHLQT010027213">
    <property type="protein sequence ID" value="KAG7162723.1"/>
    <property type="molecule type" value="Genomic_DNA"/>
</dbReference>
<accession>A0A8J5JV53</accession>
<gene>
    <name evidence="3" type="ORF">Hamer_G022190</name>
</gene>
<dbReference type="AlphaFoldDB" id="A0A8J5JV53"/>
<name>A0A8J5JV53_HOMAM</name>
<protein>
    <recommendedName>
        <fullName evidence="5">Transmembrane protein</fullName>
    </recommendedName>
</protein>
<evidence type="ECO:0008006" key="5">
    <source>
        <dbReference type="Google" id="ProtNLM"/>
    </source>
</evidence>
<organism evidence="3 4">
    <name type="scientific">Homarus americanus</name>
    <name type="common">American lobster</name>
    <dbReference type="NCBI Taxonomy" id="6706"/>
    <lineage>
        <taxon>Eukaryota</taxon>
        <taxon>Metazoa</taxon>
        <taxon>Ecdysozoa</taxon>
        <taxon>Arthropoda</taxon>
        <taxon>Crustacea</taxon>
        <taxon>Multicrustacea</taxon>
        <taxon>Malacostraca</taxon>
        <taxon>Eumalacostraca</taxon>
        <taxon>Eucarida</taxon>
        <taxon>Decapoda</taxon>
        <taxon>Pleocyemata</taxon>
        <taxon>Astacidea</taxon>
        <taxon>Nephropoidea</taxon>
        <taxon>Nephropidae</taxon>
        <taxon>Homarus</taxon>
    </lineage>
</organism>
<evidence type="ECO:0000256" key="2">
    <source>
        <dbReference type="SAM" id="Phobius"/>
    </source>
</evidence>
<keyword evidence="2" id="KW-0812">Transmembrane</keyword>
<keyword evidence="4" id="KW-1185">Reference proteome</keyword>
<comment type="caution">
    <text evidence="3">The sequence shown here is derived from an EMBL/GenBank/DDBJ whole genome shotgun (WGS) entry which is preliminary data.</text>
</comment>
<feature type="compositionally biased region" description="Pro residues" evidence="1">
    <location>
        <begin position="15"/>
        <end position="28"/>
    </location>
</feature>
<feature type="compositionally biased region" description="Polar residues" evidence="1">
    <location>
        <begin position="235"/>
        <end position="246"/>
    </location>
</feature>
<feature type="transmembrane region" description="Helical" evidence="2">
    <location>
        <begin position="131"/>
        <end position="154"/>
    </location>
</feature>
<reference evidence="3" key="1">
    <citation type="journal article" date="2021" name="Sci. Adv.">
        <title>The American lobster genome reveals insights on longevity, neural, and immune adaptations.</title>
        <authorList>
            <person name="Polinski J.M."/>
            <person name="Zimin A.V."/>
            <person name="Clark K.F."/>
            <person name="Kohn A.B."/>
            <person name="Sadowski N."/>
            <person name="Timp W."/>
            <person name="Ptitsyn A."/>
            <person name="Khanna P."/>
            <person name="Romanova D.Y."/>
            <person name="Williams P."/>
            <person name="Greenwood S.J."/>
            <person name="Moroz L.L."/>
            <person name="Walt D.R."/>
            <person name="Bodnar A.G."/>
        </authorList>
    </citation>
    <scope>NUCLEOTIDE SEQUENCE</scope>
    <source>
        <strain evidence="3">GMGI-L3</strain>
    </source>
</reference>
<feature type="transmembrane region" description="Helical" evidence="2">
    <location>
        <begin position="76"/>
        <end position="93"/>
    </location>
</feature>
<feature type="region of interest" description="Disordered" evidence="1">
    <location>
        <begin position="235"/>
        <end position="282"/>
    </location>
</feature>
<feature type="compositionally biased region" description="Low complexity" evidence="1">
    <location>
        <begin position="247"/>
        <end position="262"/>
    </location>
</feature>
<proteinExistence type="predicted"/>
<feature type="region of interest" description="Disordered" evidence="1">
    <location>
        <begin position="1"/>
        <end position="28"/>
    </location>
</feature>
<dbReference type="Proteomes" id="UP000747542">
    <property type="component" value="Unassembled WGS sequence"/>
</dbReference>
<keyword evidence="2" id="KW-0472">Membrane</keyword>
<evidence type="ECO:0000256" key="1">
    <source>
        <dbReference type="SAM" id="MobiDB-lite"/>
    </source>
</evidence>
<keyword evidence="2" id="KW-1133">Transmembrane helix</keyword>
<feature type="transmembrane region" description="Helical" evidence="2">
    <location>
        <begin position="174"/>
        <end position="205"/>
    </location>
</feature>
<evidence type="ECO:0000313" key="4">
    <source>
        <dbReference type="Proteomes" id="UP000747542"/>
    </source>
</evidence>